<evidence type="ECO:0000313" key="1">
    <source>
        <dbReference type="EMBL" id="GBP38426.1"/>
    </source>
</evidence>
<dbReference type="EMBL" id="BGZK01000349">
    <property type="protein sequence ID" value="GBP38426.1"/>
    <property type="molecule type" value="Genomic_DNA"/>
</dbReference>
<accession>A0A4C1VHK3</accession>
<sequence length="85" mass="9618">MKYETRVSDIWLMEFGGAWHTVGPQVASHGWCFLAAPAQARGRQIDGHVERTCPNRRHLKDPLSAVATAQPFYLLLNVRKIDSEN</sequence>
<proteinExistence type="predicted"/>
<reference evidence="1 2" key="1">
    <citation type="journal article" date="2019" name="Commun. Biol.">
        <title>The bagworm genome reveals a unique fibroin gene that provides high tensile strength.</title>
        <authorList>
            <person name="Kono N."/>
            <person name="Nakamura H."/>
            <person name="Ohtoshi R."/>
            <person name="Tomita M."/>
            <person name="Numata K."/>
            <person name="Arakawa K."/>
        </authorList>
    </citation>
    <scope>NUCLEOTIDE SEQUENCE [LARGE SCALE GENOMIC DNA]</scope>
</reference>
<dbReference type="Proteomes" id="UP000299102">
    <property type="component" value="Unassembled WGS sequence"/>
</dbReference>
<keyword evidence="2" id="KW-1185">Reference proteome</keyword>
<protein>
    <submittedName>
        <fullName evidence="1">Uncharacterized protein</fullName>
    </submittedName>
</protein>
<dbReference type="AlphaFoldDB" id="A0A4C1VHK3"/>
<gene>
    <name evidence="1" type="ORF">EVAR_23629_1</name>
</gene>
<evidence type="ECO:0000313" key="2">
    <source>
        <dbReference type="Proteomes" id="UP000299102"/>
    </source>
</evidence>
<name>A0A4C1VHK3_EUMVA</name>
<comment type="caution">
    <text evidence="1">The sequence shown here is derived from an EMBL/GenBank/DDBJ whole genome shotgun (WGS) entry which is preliminary data.</text>
</comment>
<organism evidence="1 2">
    <name type="scientific">Eumeta variegata</name>
    <name type="common">Bagworm moth</name>
    <name type="synonym">Eumeta japonica</name>
    <dbReference type="NCBI Taxonomy" id="151549"/>
    <lineage>
        <taxon>Eukaryota</taxon>
        <taxon>Metazoa</taxon>
        <taxon>Ecdysozoa</taxon>
        <taxon>Arthropoda</taxon>
        <taxon>Hexapoda</taxon>
        <taxon>Insecta</taxon>
        <taxon>Pterygota</taxon>
        <taxon>Neoptera</taxon>
        <taxon>Endopterygota</taxon>
        <taxon>Lepidoptera</taxon>
        <taxon>Glossata</taxon>
        <taxon>Ditrysia</taxon>
        <taxon>Tineoidea</taxon>
        <taxon>Psychidae</taxon>
        <taxon>Oiketicinae</taxon>
        <taxon>Eumeta</taxon>
    </lineage>
</organism>